<feature type="transmembrane region" description="Helical" evidence="1">
    <location>
        <begin position="29"/>
        <end position="47"/>
    </location>
</feature>
<keyword evidence="1" id="KW-0812">Transmembrane</keyword>
<dbReference type="Proteomes" id="UP000182412">
    <property type="component" value="Unassembled WGS sequence"/>
</dbReference>
<proteinExistence type="predicted"/>
<evidence type="ECO:0000313" key="3">
    <source>
        <dbReference type="Proteomes" id="UP000182412"/>
    </source>
</evidence>
<feature type="non-terminal residue" evidence="2">
    <location>
        <position position="48"/>
    </location>
</feature>
<organism evidence="2 3">
    <name type="scientific">Selenomonas ruminantium</name>
    <dbReference type="NCBI Taxonomy" id="971"/>
    <lineage>
        <taxon>Bacteria</taxon>
        <taxon>Bacillati</taxon>
        <taxon>Bacillota</taxon>
        <taxon>Negativicutes</taxon>
        <taxon>Selenomonadales</taxon>
        <taxon>Selenomonadaceae</taxon>
        <taxon>Selenomonas</taxon>
    </lineage>
</organism>
<protein>
    <submittedName>
        <fullName evidence="2">Uncharacterized protein</fullName>
    </submittedName>
</protein>
<keyword evidence="1" id="KW-1133">Transmembrane helix</keyword>
<name>A0A1H0V2N0_SELRU</name>
<evidence type="ECO:0000256" key="1">
    <source>
        <dbReference type="SAM" id="Phobius"/>
    </source>
</evidence>
<reference evidence="2 3" key="1">
    <citation type="submission" date="2016-10" db="EMBL/GenBank/DDBJ databases">
        <authorList>
            <person name="de Groot N.N."/>
        </authorList>
    </citation>
    <scope>NUCLEOTIDE SEQUENCE [LARGE SCALE GENOMIC DNA]</scope>
    <source>
        <strain evidence="2 3">S137</strain>
    </source>
</reference>
<dbReference type="AlphaFoldDB" id="A0A1H0V2N0"/>
<dbReference type="EMBL" id="FNJQ01000043">
    <property type="protein sequence ID" value="SDP72624.1"/>
    <property type="molecule type" value="Genomic_DNA"/>
</dbReference>
<accession>A0A1H0V2N0</accession>
<sequence length="48" mass="5140">MENKPQHLEEDTIDLGKLANIAIDHKKQVGGIIIGCTLLAAGISFILP</sequence>
<evidence type="ECO:0000313" key="2">
    <source>
        <dbReference type="EMBL" id="SDP72624.1"/>
    </source>
</evidence>
<keyword evidence="1" id="KW-0472">Membrane</keyword>
<gene>
    <name evidence="2" type="ORF">SAMN05216366_14321</name>
</gene>